<keyword evidence="1" id="KW-1133">Transmembrane helix</keyword>
<reference evidence="2" key="2">
    <citation type="submission" date="2021-08" db="EMBL/GenBank/DDBJ databases">
        <authorList>
            <person name="Gostincar C."/>
            <person name="Sun X."/>
            <person name="Song Z."/>
            <person name="Gunde-Cimerman N."/>
        </authorList>
    </citation>
    <scope>NUCLEOTIDE SEQUENCE</scope>
    <source>
        <strain evidence="2">EXF-9298</strain>
    </source>
</reference>
<dbReference type="AlphaFoldDB" id="A0A9P8JPS1"/>
<keyword evidence="1" id="KW-0812">Transmembrane</keyword>
<comment type="caution">
    <text evidence="2">The sequence shown here is derived from an EMBL/GenBank/DDBJ whole genome shotgun (WGS) entry which is preliminary data.</text>
</comment>
<organism evidence="2 3">
    <name type="scientific">Aureobasidium melanogenum</name>
    <name type="common">Aureobasidium pullulans var. melanogenum</name>
    <dbReference type="NCBI Taxonomy" id="46634"/>
    <lineage>
        <taxon>Eukaryota</taxon>
        <taxon>Fungi</taxon>
        <taxon>Dikarya</taxon>
        <taxon>Ascomycota</taxon>
        <taxon>Pezizomycotina</taxon>
        <taxon>Dothideomycetes</taxon>
        <taxon>Dothideomycetidae</taxon>
        <taxon>Dothideales</taxon>
        <taxon>Saccotheciaceae</taxon>
        <taxon>Aureobasidium</taxon>
    </lineage>
</organism>
<gene>
    <name evidence="2" type="ORF">KCU98_g13070</name>
</gene>
<dbReference type="EMBL" id="JAHFXS010002346">
    <property type="protein sequence ID" value="KAG9972741.1"/>
    <property type="molecule type" value="Genomic_DNA"/>
</dbReference>
<proteinExistence type="predicted"/>
<feature type="non-terminal residue" evidence="2">
    <location>
        <position position="1"/>
    </location>
</feature>
<dbReference type="Gene3D" id="6.10.110.10">
    <property type="match status" value="1"/>
</dbReference>
<dbReference type="InterPro" id="IPR038213">
    <property type="entry name" value="IFI6/IFI27-like_sf"/>
</dbReference>
<feature type="transmembrane region" description="Helical" evidence="1">
    <location>
        <begin position="135"/>
        <end position="159"/>
    </location>
</feature>
<keyword evidence="3" id="KW-1185">Reference proteome</keyword>
<accession>A0A9P8JPS1</accession>
<keyword evidence="1" id="KW-0472">Membrane</keyword>
<evidence type="ECO:0000313" key="3">
    <source>
        <dbReference type="Proteomes" id="UP000729357"/>
    </source>
</evidence>
<sequence length="170" mass="18135">MLDTKLPDQDNVPEDIWTLIKQLRIRDLVNAIKQIVLNDFQHLVNVARGRQLNLETVILLFKEFVKTRTGCAILVALAVAVGIVLLIYPMAAASPFLTTIGFTSAGPAAGSVAAAAQSTFGVGAVFNTLQSDATAGYGATIVAGVVQVTVIAITAVAGYKLWNMRKRKHT</sequence>
<name>A0A9P8JPS1_AURME</name>
<dbReference type="Proteomes" id="UP000729357">
    <property type="component" value="Unassembled WGS sequence"/>
</dbReference>
<evidence type="ECO:0000313" key="2">
    <source>
        <dbReference type="EMBL" id="KAG9972741.1"/>
    </source>
</evidence>
<feature type="transmembrane region" description="Helical" evidence="1">
    <location>
        <begin position="71"/>
        <end position="91"/>
    </location>
</feature>
<reference evidence="2" key="1">
    <citation type="journal article" date="2021" name="J Fungi (Basel)">
        <title>Virulence traits and population genomics of the black yeast Aureobasidium melanogenum.</title>
        <authorList>
            <person name="Cernosa A."/>
            <person name="Sun X."/>
            <person name="Gostincar C."/>
            <person name="Fang C."/>
            <person name="Gunde-Cimerman N."/>
            <person name="Song Z."/>
        </authorList>
    </citation>
    <scope>NUCLEOTIDE SEQUENCE</scope>
    <source>
        <strain evidence="2">EXF-9298</strain>
    </source>
</reference>
<evidence type="ECO:0000256" key="1">
    <source>
        <dbReference type="SAM" id="Phobius"/>
    </source>
</evidence>
<protein>
    <submittedName>
        <fullName evidence="2">Uncharacterized protein</fullName>
    </submittedName>
</protein>